<dbReference type="EMBL" id="OX596093">
    <property type="protein sequence ID" value="CAN0568703.1"/>
    <property type="molecule type" value="Genomic_DNA"/>
</dbReference>
<accession>A0AC60A7Q7</accession>
<gene>
    <name evidence="1" type="ORF">MRATA1EN22A_LOCUS27851</name>
</gene>
<name>A0AC60A7Q7_RANTA</name>
<protein>
    <submittedName>
        <fullName evidence="1">Uncharacterized protein</fullName>
    </submittedName>
</protein>
<evidence type="ECO:0000313" key="2">
    <source>
        <dbReference type="Proteomes" id="UP001162501"/>
    </source>
</evidence>
<reference evidence="1" key="2">
    <citation type="submission" date="2025-03" db="EMBL/GenBank/DDBJ databases">
        <authorList>
            <consortium name="ELIXIR-Norway"/>
            <consortium name="Elixir Norway"/>
        </authorList>
    </citation>
    <scope>NUCLEOTIDE SEQUENCE</scope>
</reference>
<proteinExistence type="predicted"/>
<reference evidence="1" key="1">
    <citation type="submission" date="2023-05" db="EMBL/GenBank/DDBJ databases">
        <authorList>
            <consortium name="ELIXIR-Norway"/>
        </authorList>
    </citation>
    <scope>NUCLEOTIDE SEQUENCE</scope>
</reference>
<evidence type="ECO:0000313" key="1">
    <source>
        <dbReference type="EMBL" id="CAN0568703.1"/>
    </source>
</evidence>
<dbReference type="Proteomes" id="UP001162501">
    <property type="component" value="Chromosome 9"/>
</dbReference>
<sequence>MTAALTDSLLTTLRKPEPEELRLPDTTQRSPVRPDAERPYEDRLTAERRCERGHLRLCKGSQAGRGLPLYRLILTQTAGPQKHSKNAVAI</sequence>
<organism evidence="1 2">
    <name type="scientific">Rangifer tarandus platyrhynchus</name>
    <name type="common">Svalbard reindeer</name>
    <dbReference type="NCBI Taxonomy" id="3082113"/>
    <lineage>
        <taxon>Eukaryota</taxon>
        <taxon>Metazoa</taxon>
        <taxon>Chordata</taxon>
        <taxon>Craniata</taxon>
        <taxon>Vertebrata</taxon>
        <taxon>Euteleostomi</taxon>
        <taxon>Mammalia</taxon>
        <taxon>Eutheria</taxon>
        <taxon>Laurasiatheria</taxon>
        <taxon>Artiodactyla</taxon>
        <taxon>Ruminantia</taxon>
        <taxon>Pecora</taxon>
        <taxon>Cervidae</taxon>
        <taxon>Odocoileinae</taxon>
        <taxon>Rangifer</taxon>
    </lineage>
</organism>